<name>A0A5C5YKH1_9BACT</name>
<reference evidence="2 3" key="1">
    <citation type="submission" date="2019-02" db="EMBL/GenBank/DDBJ databases">
        <title>Deep-cultivation of Planctomycetes and their phenomic and genomic characterization uncovers novel biology.</title>
        <authorList>
            <person name="Wiegand S."/>
            <person name="Jogler M."/>
            <person name="Boedeker C."/>
            <person name="Pinto D."/>
            <person name="Vollmers J."/>
            <person name="Rivas-Marin E."/>
            <person name="Kohn T."/>
            <person name="Peeters S.H."/>
            <person name="Heuer A."/>
            <person name="Rast P."/>
            <person name="Oberbeckmann S."/>
            <person name="Bunk B."/>
            <person name="Jeske O."/>
            <person name="Meyerdierks A."/>
            <person name="Storesund J.E."/>
            <person name="Kallscheuer N."/>
            <person name="Luecker S."/>
            <person name="Lage O.M."/>
            <person name="Pohl T."/>
            <person name="Merkel B.J."/>
            <person name="Hornburger P."/>
            <person name="Mueller R.-W."/>
            <person name="Bruemmer F."/>
            <person name="Labrenz M."/>
            <person name="Spormann A.M."/>
            <person name="Op Den Camp H."/>
            <person name="Overmann J."/>
            <person name="Amann R."/>
            <person name="Jetten M.S.M."/>
            <person name="Mascher T."/>
            <person name="Medema M.H."/>
            <person name="Devos D.P."/>
            <person name="Kaster A.-K."/>
            <person name="Ovreas L."/>
            <person name="Rohde M."/>
            <person name="Galperin M.Y."/>
            <person name="Jogler C."/>
        </authorList>
    </citation>
    <scope>NUCLEOTIDE SEQUENCE [LARGE SCALE GENOMIC DNA]</scope>
    <source>
        <strain evidence="2 3">CA85</strain>
    </source>
</reference>
<dbReference type="Proteomes" id="UP000318053">
    <property type="component" value="Unassembled WGS sequence"/>
</dbReference>
<keyword evidence="3" id="KW-1185">Reference proteome</keyword>
<organism evidence="2 3">
    <name type="scientific">Allorhodopirellula solitaria</name>
    <dbReference type="NCBI Taxonomy" id="2527987"/>
    <lineage>
        <taxon>Bacteria</taxon>
        <taxon>Pseudomonadati</taxon>
        <taxon>Planctomycetota</taxon>
        <taxon>Planctomycetia</taxon>
        <taxon>Pirellulales</taxon>
        <taxon>Pirellulaceae</taxon>
        <taxon>Allorhodopirellula</taxon>
    </lineage>
</organism>
<dbReference type="AlphaFoldDB" id="A0A5C5YKH1"/>
<dbReference type="RefSeq" id="WP_146389833.1">
    <property type="nucleotide sequence ID" value="NZ_SJPK01000001.1"/>
</dbReference>
<dbReference type="OrthoDB" id="289725at2"/>
<gene>
    <name evidence="2" type="ORF">CA85_07040</name>
</gene>
<proteinExistence type="predicted"/>
<keyword evidence="1" id="KW-0472">Membrane</keyword>
<keyword evidence="1" id="KW-1133">Transmembrane helix</keyword>
<evidence type="ECO:0000256" key="1">
    <source>
        <dbReference type="SAM" id="Phobius"/>
    </source>
</evidence>
<sequence>MLDPLNQHHGDIENLIRDAGDYVRPGDQLRARILEQVDERRQRRRLWQRLVGGVVFTTTVAWLLLVVGQIGVQVAPHGRSASDLHEQASRRANIEGIGWEWALTEVIYDWRRRPGDSSTRQPNSQLEGTQR</sequence>
<protein>
    <submittedName>
        <fullName evidence="2">Uncharacterized protein</fullName>
    </submittedName>
</protein>
<comment type="caution">
    <text evidence="2">The sequence shown here is derived from an EMBL/GenBank/DDBJ whole genome shotgun (WGS) entry which is preliminary data.</text>
</comment>
<evidence type="ECO:0000313" key="2">
    <source>
        <dbReference type="EMBL" id="TWT75413.1"/>
    </source>
</evidence>
<feature type="transmembrane region" description="Helical" evidence="1">
    <location>
        <begin position="50"/>
        <end position="72"/>
    </location>
</feature>
<keyword evidence="1" id="KW-0812">Transmembrane</keyword>
<evidence type="ECO:0000313" key="3">
    <source>
        <dbReference type="Proteomes" id="UP000318053"/>
    </source>
</evidence>
<accession>A0A5C5YKH1</accession>
<dbReference type="EMBL" id="SJPK01000001">
    <property type="protein sequence ID" value="TWT75413.1"/>
    <property type="molecule type" value="Genomic_DNA"/>
</dbReference>